<dbReference type="KEGG" id="tpe:Tpen_0664"/>
<gene>
    <name evidence="1" type="ordered locus">Tpen_0664</name>
</gene>
<dbReference type="EnsemblBacteria" id="ABL78066">
    <property type="protein sequence ID" value="ABL78066"/>
    <property type="gene ID" value="Tpen_0664"/>
</dbReference>
<dbReference type="Proteomes" id="UP000000641">
    <property type="component" value="Chromosome"/>
</dbReference>
<keyword evidence="2" id="KW-1185">Reference proteome</keyword>
<protein>
    <submittedName>
        <fullName evidence="1">Uncharacterized protein</fullName>
    </submittedName>
</protein>
<dbReference type="EMBL" id="CP000505">
    <property type="protein sequence ID" value="ABL78066.1"/>
    <property type="molecule type" value="Genomic_DNA"/>
</dbReference>
<accession>A1RXY6</accession>
<dbReference type="eggNOG" id="arCOG07431">
    <property type="taxonomic scope" value="Archaea"/>
</dbReference>
<sequence length="80" mass="9008">MHYKIFLKLNCMGCGESRVMLLAYVPKTLVLGRCVRCGKKIYKGDEYYYCQGCGVSYCPICAKKTQGKCQICGKPLVKKP</sequence>
<evidence type="ECO:0000313" key="2">
    <source>
        <dbReference type="Proteomes" id="UP000000641"/>
    </source>
</evidence>
<dbReference type="STRING" id="368408.Tpen_0664"/>
<dbReference type="AlphaFoldDB" id="A1RXY6"/>
<evidence type="ECO:0000313" key="1">
    <source>
        <dbReference type="EMBL" id="ABL78066.1"/>
    </source>
</evidence>
<dbReference type="HOGENOM" id="CLU_195722_0_0_2"/>
<reference evidence="2" key="1">
    <citation type="journal article" date="2008" name="J. Bacteriol.">
        <title>Genome sequence of Thermofilum pendens reveals an exceptional loss of biosynthetic pathways without genome reduction.</title>
        <authorList>
            <person name="Anderson I."/>
            <person name="Rodriguez J."/>
            <person name="Susanti D."/>
            <person name="Porat I."/>
            <person name="Reich C."/>
            <person name="Ulrich L.E."/>
            <person name="Elkins J.G."/>
            <person name="Mavromatis K."/>
            <person name="Lykidis A."/>
            <person name="Kim E."/>
            <person name="Thompson L.S."/>
            <person name="Nolan M."/>
            <person name="Land M."/>
            <person name="Copeland A."/>
            <person name="Lapidus A."/>
            <person name="Lucas S."/>
            <person name="Detter C."/>
            <person name="Zhulin I.B."/>
            <person name="Olsen G.J."/>
            <person name="Whitman W."/>
            <person name="Mukhopadhyay B."/>
            <person name="Bristow J."/>
            <person name="Kyrpides N."/>
        </authorList>
    </citation>
    <scope>NUCLEOTIDE SEQUENCE [LARGE SCALE GENOMIC DNA]</scope>
    <source>
        <strain evidence="2">DSM 2475 / Hrk 5</strain>
    </source>
</reference>
<name>A1RXY6_THEPD</name>
<proteinExistence type="predicted"/>
<organism evidence="1 2">
    <name type="scientific">Thermofilum pendens (strain DSM 2475 / Hrk 5)</name>
    <dbReference type="NCBI Taxonomy" id="368408"/>
    <lineage>
        <taxon>Archaea</taxon>
        <taxon>Thermoproteota</taxon>
        <taxon>Thermoprotei</taxon>
        <taxon>Thermofilales</taxon>
        <taxon>Thermofilaceae</taxon>
        <taxon>Thermofilum</taxon>
    </lineage>
</organism>